<accession>A0A2I9CZB9</accession>
<evidence type="ECO:0000313" key="1">
    <source>
        <dbReference type="EMBL" id="GBF07562.1"/>
    </source>
</evidence>
<dbReference type="AlphaFoldDB" id="A0A2I9CZB9"/>
<protein>
    <submittedName>
        <fullName evidence="1">Uncharacterized protein</fullName>
    </submittedName>
</protein>
<name>A0A2I9CZB9_9DEIO</name>
<keyword evidence="2" id="KW-1185">Reference proteome</keyword>
<comment type="caution">
    <text evidence="1">The sequence shown here is derived from an EMBL/GenBank/DDBJ whole genome shotgun (WGS) entry which is preliminary data.</text>
</comment>
<gene>
    <name evidence="1" type="ORF">DAERI_150080</name>
</gene>
<dbReference type="EMBL" id="BFAG01000015">
    <property type="protein sequence ID" value="GBF07562.1"/>
    <property type="molecule type" value="Genomic_DNA"/>
</dbReference>
<dbReference type="Gene3D" id="3.40.630.30">
    <property type="match status" value="1"/>
</dbReference>
<reference evidence="2" key="1">
    <citation type="submission" date="2018-01" db="EMBL/GenBank/DDBJ databases">
        <title>Draft Genome Sequence of the Radioresistant Bacterium Deinococcus aerius TR0125, Isolated from the Higher Atmosphere above Japan.</title>
        <authorList>
            <person name="Satoh K."/>
            <person name="Arai H."/>
            <person name="Sanzen T."/>
            <person name="Kawaguchi Y."/>
            <person name="Hayashi H."/>
            <person name="Yokobori S."/>
            <person name="Yamagishi A."/>
            <person name="Oono Y."/>
            <person name="Narumi I."/>
        </authorList>
    </citation>
    <scope>NUCLEOTIDE SEQUENCE [LARGE SCALE GENOMIC DNA]</scope>
    <source>
        <strain evidence="2">TR0125</strain>
    </source>
</reference>
<dbReference type="OrthoDB" id="8439474at2"/>
<dbReference type="InterPro" id="IPR016181">
    <property type="entry name" value="Acyl_CoA_acyltransferase"/>
</dbReference>
<dbReference type="Pfam" id="PF12746">
    <property type="entry name" value="GNAT_acetyltran"/>
    <property type="match status" value="1"/>
</dbReference>
<sequence>MMVGVPSDRELMELQTSALFVSDSAGRLRFIREPGYEENELDPAPRFFMGRTPEGNVWRFRHDLTADLVRELEDLCGAEPVLPGYTAAADEPRKAEAIREVLTSHAPITAEERGPAYQIPDGVPVPEHVVLISGKNAHLLEAHFPWKITSRAGFRFAPIAAAVEQGSAVSICFCARLTQDAAEAGVETTEAFRGRGHAGAAVAGWAAAMRSVGRLPLYSTQWGNLASQAVARKLGLARYGEDWWVA</sequence>
<proteinExistence type="predicted"/>
<organism evidence="1 2">
    <name type="scientific">Deinococcus aerius</name>
    <dbReference type="NCBI Taxonomy" id="200253"/>
    <lineage>
        <taxon>Bacteria</taxon>
        <taxon>Thermotogati</taxon>
        <taxon>Deinococcota</taxon>
        <taxon>Deinococci</taxon>
        <taxon>Deinococcales</taxon>
        <taxon>Deinococcaceae</taxon>
        <taxon>Deinococcus</taxon>
    </lineage>
</organism>
<dbReference type="InterPro" id="IPR027365">
    <property type="entry name" value="GNAT_acetyltra_YdfB-like"/>
</dbReference>
<dbReference type="SUPFAM" id="SSF55729">
    <property type="entry name" value="Acyl-CoA N-acyltransferases (Nat)"/>
    <property type="match status" value="1"/>
</dbReference>
<evidence type="ECO:0000313" key="2">
    <source>
        <dbReference type="Proteomes" id="UP000236569"/>
    </source>
</evidence>
<dbReference type="Proteomes" id="UP000236569">
    <property type="component" value="Unassembled WGS sequence"/>
</dbReference>